<evidence type="ECO:0000259" key="2">
    <source>
        <dbReference type="Pfam" id="PF01464"/>
    </source>
</evidence>
<feature type="domain" description="Transglycosylase SLT" evidence="2">
    <location>
        <begin position="170"/>
        <end position="258"/>
    </location>
</feature>
<evidence type="ECO:0000313" key="4">
    <source>
        <dbReference type="Proteomes" id="UP000620075"/>
    </source>
</evidence>
<dbReference type="GO" id="GO:0009253">
    <property type="term" value="P:peptidoglycan catabolic process"/>
    <property type="evidence" value="ECO:0007669"/>
    <property type="project" value="TreeGrafter"/>
</dbReference>
<dbReference type="Gene3D" id="1.10.530.10">
    <property type="match status" value="1"/>
</dbReference>
<dbReference type="Proteomes" id="UP000620075">
    <property type="component" value="Unassembled WGS sequence"/>
</dbReference>
<name>A0A934KBP8_9BACT</name>
<organism evidence="3 4">
    <name type="scientific">Candidatus Dormiibacter inghamiae</name>
    <dbReference type="NCBI Taxonomy" id="3127013"/>
    <lineage>
        <taxon>Bacteria</taxon>
        <taxon>Bacillati</taxon>
        <taxon>Candidatus Dormiibacterota</taxon>
        <taxon>Candidatus Dormibacteria</taxon>
        <taxon>Candidatus Dormibacterales</taxon>
        <taxon>Candidatus Dormibacteraceae</taxon>
        <taxon>Candidatus Dormiibacter</taxon>
    </lineage>
</organism>
<protein>
    <submittedName>
        <fullName evidence="3">Lytic transglycosylase domain-containing protein</fullName>
    </submittedName>
</protein>
<proteinExistence type="predicted"/>
<dbReference type="PANTHER" id="PTHR30163:SF8">
    <property type="entry name" value="LYTIC MUREIN TRANSGLYCOSYLASE"/>
    <property type="match status" value="1"/>
</dbReference>
<sequence>MNTASARIVGMVLLRARRLLLLLLLPVLIAALPAAAVARPAANELPRQLLNAQDRAHAARVQADHLRAQPSGSTPLDQMRHDAQVERSEYDYRQAIRTEQEVMYRIAGAPQAEATNLTLVPAERRPALSAAAKALRGVWRLAGYQDLSQVQPRHNRHFPDSEPVATLLGYYQEAQSRYGVNWSYLAAINYVESDFGRTNGPSSAGALGPMQFLPSTWQEVGQGGDIMSSRDSIVAAARYLLRAGAPANMDRAILAYNHDNDYLAAISGYAEALRSDPGWLEKLYYWNTYG</sequence>
<evidence type="ECO:0000313" key="3">
    <source>
        <dbReference type="EMBL" id="MBJ7601870.1"/>
    </source>
</evidence>
<evidence type="ECO:0000256" key="1">
    <source>
        <dbReference type="SAM" id="MobiDB-lite"/>
    </source>
</evidence>
<dbReference type="Pfam" id="PF01464">
    <property type="entry name" value="SLT"/>
    <property type="match status" value="1"/>
</dbReference>
<gene>
    <name evidence="3" type="ORF">JF888_01520</name>
</gene>
<feature type="region of interest" description="Disordered" evidence="1">
    <location>
        <begin position="62"/>
        <end position="82"/>
    </location>
</feature>
<dbReference type="GO" id="GO:0008933">
    <property type="term" value="F:peptidoglycan lytic transglycosylase activity"/>
    <property type="evidence" value="ECO:0007669"/>
    <property type="project" value="TreeGrafter"/>
</dbReference>
<reference evidence="3 4" key="1">
    <citation type="submission" date="2020-10" db="EMBL/GenBank/DDBJ databases">
        <title>Ca. Dormibacterota MAGs.</title>
        <authorList>
            <person name="Montgomery K."/>
        </authorList>
    </citation>
    <scope>NUCLEOTIDE SEQUENCE [LARGE SCALE GENOMIC DNA]</scope>
    <source>
        <strain evidence="3">SC8811_S16_3</strain>
    </source>
</reference>
<dbReference type="EMBL" id="JAEKNQ010000010">
    <property type="protein sequence ID" value="MBJ7601870.1"/>
    <property type="molecule type" value="Genomic_DNA"/>
</dbReference>
<dbReference type="SUPFAM" id="SSF53955">
    <property type="entry name" value="Lysozyme-like"/>
    <property type="match status" value="1"/>
</dbReference>
<dbReference type="InterPro" id="IPR008258">
    <property type="entry name" value="Transglycosylase_SLT_dom_1"/>
</dbReference>
<dbReference type="InterPro" id="IPR023346">
    <property type="entry name" value="Lysozyme-like_dom_sf"/>
</dbReference>
<dbReference type="InterPro" id="IPR043426">
    <property type="entry name" value="MltB-like"/>
</dbReference>
<dbReference type="AlphaFoldDB" id="A0A934KBP8"/>
<comment type="caution">
    <text evidence="3">The sequence shown here is derived from an EMBL/GenBank/DDBJ whole genome shotgun (WGS) entry which is preliminary data.</text>
</comment>
<dbReference type="CDD" id="cd13399">
    <property type="entry name" value="Slt35-like"/>
    <property type="match status" value="1"/>
</dbReference>
<accession>A0A934KBP8</accession>
<dbReference type="PANTHER" id="PTHR30163">
    <property type="entry name" value="MEMBRANE-BOUND LYTIC MUREIN TRANSGLYCOSYLASE B"/>
    <property type="match status" value="1"/>
</dbReference>